<feature type="region of interest" description="Disordered" evidence="1">
    <location>
        <begin position="1"/>
        <end position="26"/>
    </location>
</feature>
<dbReference type="InterPro" id="IPR050834">
    <property type="entry name" value="Glycosyltransf_2"/>
</dbReference>
<dbReference type="CDD" id="cd06423">
    <property type="entry name" value="CESA_like"/>
    <property type="match status" value="1"/>
</dbReference>
<keyword evidence="4" id="KW-1185">Reference proteome</keyword>
<proteinExistence type="predicted"/>
<comment type="caution">
    <text evidence="3">The sequence shown here is derived from an EMBL/GenBank/DDBJ whole genome shotgun (WGS) entry which is preliminary data.</text>
</comment>
<dbReference type="EMBL" id="JAGDYM010000013">
    <property type="protein sequence ID" value="MBO1902487.1"/>
    <property type="molecule type" value="Genomic_DNA"/>
</dbReference>
<dbReference type="AlphaFoldDB" id="A0A939SB03"/>
<evidence type="ECO:0000313" key="4">
    <source>
        <dbReference type="Proteomes" id="UP000664382"/>
    </source>
</evidence>
<sequence>MLTSITADTPRHTGPRTPVPSRGDRAPTVSIIIPAHNEEDTIGRCIEAALAQTLPAWEIIVVDNCSTDGTASIVTQLARQHPDAGIRLLTQSDELGLVPTRNLGFAHATGEVLGRIDADSLLEPDWVAHVAHTMTDPRIAAVTGPVTYYDLALRGLDRTSDDLIRRTLRRLGKSYPFLYGSNMAIRARAWHRIEPDACRDLQDLYHEDIDLAVHLYEAGLAATYLSGMRASVSARRLSSSPGSFRDYTRRFERTYTSHGIDDWHLRVPQVLLQHAYWWARVLHAATPTPRQVAS</sequence>
<accession>A0A939SB03</accession>
<reference evidence="3" key="1">
    <citation type="submission" date="2021-03" db="EMBL/GenBank/DDBJ databases">
        <title>Leucobacter chromiisoli sp. nov., isolated from chromium-containing soil of chemical plant.</title>
        <authorList>
            <person name="Xu Z."/>
        </authorList>
    </citation>
    <scope>NUCLEOTIDE SEQUENCE</scope>
    <source>
        <strain evidence="3">S27</strain>
    </source>
</reference>
<dbReference type="RefSeq" id="WP_208098256.1">
    <property type="nucleotide sequence ID" value="NZ_JAGDYM010000013.1"/>
</dbReference>
<protein>
    <submittedName>
        <fullName evidence="3">Glycosyltransferase family 2 protein</fullName>
    </submittedName>
</protein>
<evidence type="ECO:0000256" key="1">
    <source>
        <dbReference type="SAM" id="MobiDB-lite"/>
    </source>
</evidence>
<dbReference type="PANTHER" id="PTHR43685:SF2">
    <property type="entry name" value="GLYCOSYLTRANSFERASE 2-LIKE DOMAIN-CONTAINING PROTEIN"/>
    <property type="match status" value="1"/>
</dbReference>
<organism evidence="3 4">
    <name type="scientific">Leucobacter weissii</name>
    <dbReference type="NCBI Taxonomy" id="1983706"/>
    <lineage>
        <taxon>Bacteria</taxon>
        <taxon>Bacillati</taxon>
        <taxon>Actinomycetota</taxon>
        <taxon>Actinomycetes</taxon>
        <taxon>Micrococcales</taxon>
        <taxon>Microbacteriaceae</taxon>
        <taxon>Leucobacter</taxon>
    </lineage>
</organism>
<dbReference type="InterPro" id="IPR001173">
    <property type="entry name" value="Glyco_trans_2-like"/>
</dbReference>
<gene>
    <name evidence="3" type="ORF">J4H92_11065</name>
</gene>
<dbReference type="Pfam" id="PF00535">
    <property type="entry name" value="Glycos_transf_2"/>
    <property type="match status" value="1"/>
</dbReference>
<dbReference type="PANTHER" id="PTHR43685">
    <property type="entry name" value="GLYCOSYLTRANSFERASE"/>
    <property type="match status" value="1"/>
</dbReference>
<dbReference type="Gene3D" id="3.90.550.10">
    <property type="entry name" value="Spore Coat Polysaccharide Biosynthesis Protein SpsA, Chain A"/>
    <property type="match status" value="1"/>
</dbReference>
<dbReference type="SUPFAM" id="SSF53448">
    <property type="entry name" value="Nucleotide-diphospho-sugar transferases"/>
    <property type="match status" value="1"/>
</dbReference>
<feature type="domain" description="Glycosyltransferase 2-like" evidence="2">
    <location>
        <begin position="30"/>
        <end position="189"/>
    </location>
</feature>
<evidence type="ECO:0000313" key="3">
    <source>
        <dbReference type="EMBL" id="MBO1902487.1"/>
    </source>
</evidence>
<name>A0A939SB03_9MICO</name>
<evidence type="ECO:0000259" key="2">
    <source>
        <dbReference type="Pfam" id="PF00535"/>
    </source>
</evidence>
<dbReference type="InterPro" id="IPR029044">
    <property type="entry name" value="Nucleotide-diphossugar_trans"/>
</dbReference>
<dbReference type="Proteomes" id="UP000664382">
    <property type="component" value="Unassembled WGS sequence"/>
</dbReference>